<keyword evidence="1" id="KW-0812">Transmembrane</keyword>
<evidence type="ECO:0000313" key="3">
    <source>
        <dbReference type="Proteomes" id="UP000215301"/>
    </source>
</evidence>
<dbReference type="EMBL" id="NKHD01000030">
    <property type="protein sequence ID" value="OXT06424.1"/>
    <property type="molecule type" value="Genomic_DNA"/>
</dbReference>
<proteinExistence type="predicted"/>
<keyword evidence="1" id="KW-1133">Transmembrane helix</keyword>
<evidence type="ECO:0000313" key="2">
    <source>
        <dbReference type="EMBL" id="OXT06424.1"/>
    </source>
</evidence>
<evidence type="ECO:0000256" key="1">
    <source>
        <dbReference type="SAM" id="Phobius"/>
    </source>
</evidence>
<feature type="transmembrane region" description="Helical" evidence="1">
    <location>
        <begin position="7"/>
        <end position="29"/>
    </location>
</feature>
<sequence length="167" mass="19474">MKKNKNIIRLIGLLVMAVVLSIIVCKYFFAKTVNPEEFLRDKYSNKPNYSVKVQKTNKHFSGFVGQDGENIYLDLFRDGKYFGGSVASIKQRDLVWVYQFQQYETLVVVYGYNPDLNYLSYYLEISSTTTEPKVIKKDISKEKYILDIYVLDTKYNGTANLQLVRKN</sequence>
<gene>
    <name evidence="2" type="ORF">CE561_10735</name>
</gene>
<organism evidence="2 3">
    <name type="scientific">Thermoanaerobacterium thermosaccharolyticum</name>
    <name type="common">Clostridium thermosaccharolyticum</name>
    <dbReference type="NCBI Taxonomy" id="1517"/>
    <lineage>
        <taxon>Bacteria</taxon>
        <taxon>Bacillati</taxon>
        <taxon>Bacillota</taxon>
        <taxon>Clostridia</taxon>
        <taxon>Thermoanaerobacterales</taxon>
        <taxon>Thermoanaerobacteraceae</taxon>
        <taxon>Thermoanaerobacterium</taxon>
    </lineage>
</organism>
<dbReference type="AlphaFoldDB" id="A0A231VE48"/>
<comment type="caution">
    <text evidence="2">The sequence shown here is derived from an EMBL/GenBank/DDBJ whole genome shotgun (WGS) entry which is preliminary data.</text>
</comment>
<reference evidence="2 3" key="1">
    <citation type="submission" date="2017-06" db="EMBL/GenBank/DDBJ databases">
        <title>Isolation and characterization of a thermophilic and butanogenic Thermoanaerobacterium thermosaccharolyticum M5 capable of efficient degradation of hemicellulose.</title>
        <authorList>
            <person name="Xin F."/>
            <person name="Jiang Y."/>
        </authorList>
    </citation>
    <scope>NUCLEOTIDE SEQUENCE [LARGE SCALE GENOMIC DNA]</scope>
    <source>
        <strain evidence="2 3">M5</strain>
    </source>
</reference>
<accession>A0A231VE48</accession>
<dbReference type="RefSeq" id="WP_094046099.1">
    <property type="nucleotide sequence ID" value="NZ_CP116969.1"/>
</dbReference>
<name>A0A231VE48_THETR</name>
<keyword evidence="1" id="KW-0472">Membrane</keyword>
<protein>
    <submittedName>
        <fullName evidence="2">Uncharacterized protein</fullName>
    </submittedName>
</protein>
<dbReference type="Proteomes" id="UP000215301">
    <property type="component" value="Unassembled WGS sequence"/>
</dbReference>